<dbReference type="PANTHER" id="PTHR45641">
    <property type="entry name" value="TETRATRICOPEPTIDE REPEAT PROTEIN (AFU_ORTHOLOGUE AFUA_6G03870)"/>
    <property type="match status" value="1"/>
</dbReference>
<dbReference type="InterPro" id="IPR011990">
    <property type="entry name" value="TPR-like_helical_dom_sf"/>
</dbReference>
<keyword evidence="5" id="KW-1185">Reference proteome</keyword>
<dbReference type="EMBL" id="CAKOGP040001736">
    <property type="protein sequence ID" value="CAJ1947701.1"/>
    <property type="molecule type" value="Genomic_DNA"/>
</dbReference>
<dbReference type="Pfam" id="PF13424">
    <property type="entry name" value="TPR_12"/>
    <property type="match status" value="1"/>
</dbReference>
<dbReference type="Gene3D" id="1.25.40.10">
    <property type="entry name" value="Tetratricopeptide repeat domain"/>
    <property type="match status" value="3"/>
</dbReference>
<dbReference type="SUPFAM" id="SSF48452">
    <property type="entry name" value="TPR-like"/>
    <property type="match status" value="2"/>
</dbReference>
<keyword evidence="1" id="KW-0677">Repeat</keyword>
<dbReference type="PANTHER" id="PTHR45641:SF1">
    <property type="entry name" value="AAA+ ATPASE DOMAIN-CONTAINING PROTEIN"/>
    <property type="match status" value="1"/>
</dbReference>
<comment type="caution">
    <text evidence="4">The sequence shown here is derived from an EMBL/GenBank/DDBJ whole genome shotgun (WGS) entry which is preliminary data.</text>
</comment>
<evidence type="ECO:0000256" key="3">
    <source>
        <dbReference type="PROSITE-ProRule" id="PRU00339"/>
    </source>
</evidence>
<reference evidence="4" key="1">
    <citation type="submission" date="2023-08" db="EMBL/GenBank/DDBJ databases">
        <authorList>
            <person name="Audoor S."/>
            <person name="Bilcke G."/>
        </authorList>
    </citation>
    <scope>NUCLEOTIDE SEQUENCE</scope>
</reference>
<gene>
    <name evidence="4" type="ORF">CYCCA115_LOCUS11265</name>
</gene>
<evidence type="ECO:0000313" key="5">
    <source>
        <dbReference type="Proteomes" id="UP001295423"/>
    </source>
</evidence>
<dbReference type="AlphaFoldDB" id="A0AAD2FNT9"/>
<dbReference type="InterPro" id="IPR019734">
    <property type="entry name" value="TPR_rpt"/>
</dbReference>
<dbReference type="PROSITE" id="PS50005">
    <property type="entry name" value="TPR"/>
    <property type="match status" value="2"/>
</dbReference>
<feature type="repeat" description="TPR" evidence="3">
    <location>
        <begin position="94"/>
        <end position="127"/>
    </location>
</feature>
<dbReference type="Pfam" id="PF13374">
    <property type="entry name" value="TPR_10"/>
    <property type="match status" value="4"/>
</dbReference>
<keyword evidence="2 3" id="KW-0802">TPR repeat</keyword>
<feature type="repeat" description="TPR" evidence="3">
    <location>
        <begin position="52"/>
        <end position="85"/>
    </location>
</feature>
<sequence length="423" mass="47569">MEPSEQDLILEELVGKSYAYYEQGDYQKAKDIIQEVLEIQTRELGEDHLSVSLTLNYIGDILLKEGKSDESIEHYNRALEMQLKKLGENDVRIANTYQNIGEAFLHQENCKKAEEMFRKALHIINLQTSSPEPFILTRLNQHLVLALKRQGKVSDAIKTEKASLAKLLEQHGEDHAEVVFAYICIAQLLADQNRLDDACQLLDKSAEICARLPGGDDLGMFAGTLESKASLLEAHGNFEGATEVLTKLLGMQEEKLGEMDPAIAGTCEKLALAYNRQDMLEDAIEAYAKAINIHKRVSGDDHPHTEQLMVARQLLLLKKNANDLIDQGLAMYVQGDPENAVQLFQESLDIYNERFSGPHSNMATIYEYISDIRVEQGLLEDGIAASAEALKIRRRTLGDDHVDTKGRMQAHRALLKRLLESRR</sequence>
<dbReference type="Proteomes" id="UP001295423">
    <property type="component" value="Unassembled WGS sequence"/>
</dbReference>
<evidence type="ECO:0000256" key="1">
    <source>
        <dbReference type="ARBA" id="ARBA00022737"/>
    </source>
</evidence>
<evidence type="ECO:0008006" key="6">
    <source>
        <dbReference type="Google" id="ProtNLM"/>
    </source>
</evidence>
<accession>A0AAD2FNT9</accession>
<name>A0AAD2FNT9_9STRA</name>
<protein>
    <recommendedName>
        <fullName evidence="6">Kinesin light chain</fullName>
    </recommendedName>
</protein>
<evidence type="ECO:0000256" key="2">
    <source>
        <dbReference type="ARBA" id="ARBA00022803"/>
    </source>
</evidence>
<evidence type="ECO:0000313" key="4">
    <source>
        <dbReference type="EMBL" id="CAJ1947701.1"/>
    </source>
</evidence>
<organism evidence="4 5">
    <name type="scientific">Cylindrotheca closterium</name>
    <dbReference type="NCBI Taxonomy" id="2856"/>
    <lineage>
        <taxon>Eukaryota</taxon>
        <taxon>Sar</taxon>
        <taxon>Stramenopiles</taxon>
        <taxon>Ochrophyta</taxon>
        <taxon>Bacillariophyta</taxon>
        <taxon>Bacillariophyceae</taxon>
        <taxon>Bacillariophycidae</taxon>
        <taxon>Bacillariales</taxon>
        <taxon>Bacillariaceae</taxon>
        <taxon>Cylindrotheca</taxon>
    </lineage>
</organism>
<proteinExistence type="predicted"/>
<dbReference type="SMART" id="SM00028">
    <property type="entry name" value="TPR"/>
    <property type="match status" value="7"/>
</dbReference>